<evidence type="ECO:0000256" key="1">
    <source>
        <dbReference type="ARBA" id="ARBA00004141"/>
    </source>
</evidence>
<evidence type="ECO:0000256" key="2">
    <source>
        <dbReference type="ARBA" id="ARBA00008114"/>
    </source>
</evidence>
<dbReference type="SUPFAM" id="SSF160240">
    <property type="entry name" value="Cation efflux protein cytoplasmic domain-like"/>
    <property type="match status" value="1"/>
</dbReference>
<evidence type="ECO:0000256" key="3">
    <source>
        <dbReference type="ARBA" id="ARBA00022448"/>
    </source>
</evidence>
<dbReference type="InterPro" id="IPR027470">
    <property type="entry name" value="Cation_efflux_CTD"/>
</dbReference>
<feature type="transmembrane region" description="Helical" evidence="7">
    <location>
        <begin position="38"/>
        <end position="58"/>
    </location>
</feature>
<sequence length="369" mass="41083">MENREKNIIKTSFIGILVNIVLAIFKAVVGLLSHSIAITLDAINNLSDALSSLITIVGTKLSMMRPNKKHPLGYGRIEYLTAAIIACLVLYAGITSLIESIKSIINPGKPHYSLVTLFIVFVGVITKIILGEYTKKQGKRLHSDSLINSGEDARFDAIISSATLLAAILFIFTSFSIEAYLAAVISIFIIKSGIDMLKNTLSDLLGERIDPSLSKKIKEIVNQEEGVQGSYDLLLHAYGPDRYQGSIHVEVEDTMSINEFDTLSRNITNRVIDETGVILTGIGLYSINTKDPLILDAKEKLKKVISEHEGILGFHGFYLNKEERFIQVDLIFSFDVEDCDHLVKIVEDEMKNYYPDYTFNIQIDLDISD</sequence>
<dbReference type="Gene3D" id="1.20.1510.10">
    <property type="entry name" value="Cation efflux protein transmembrane domain"/>
    <property type="match status" value="1"/>
</dbReference>
<dbReference type="RefSeq" id="WP_031589358.1">
    <property type="nucleotide sequence ID" value="NZ_JNKN01000018.1"/>
</dbReference>
<comment type="similarity">
    <text evidence="2">Belongs to the cation diffusion facilitator (CDF) transporter (TC 2.A.4) family.</text>
</comment>
<keyword evidence="6 7" id="KW-0472">Membrane</keyword>
<dbReference type="NCBIfam" id="TIGR01297">
    <property type="entry name" value="CDF"/>
    <property type="match status" value="1"/>
</dbReference>
<comment type="caution">
    <text evidence="10">The sequence shown here is derived from an EMBL/GenBank/DDBJ whole genome shotgun (WGS) entry which is preliminary data.</text>
</comment>
<keyword evidence="5 7" id="KW-1133">Transmembrane helix</keyword>
<evidence type="ECO:0000256" key="6">
    <source>
        <dbReference type="ARBA" id="ARBA00023136"/>
    </source>
</evidence>
<dbReference type="SUPFAM" id="SSF161111">
    <property type="entry name" value="Cation efflux protein transmembrane domain-like"/>
    <property type="match status" value="1"/>
</dbReference>
<reference evidence="10 11" key="1">
    <citation type="journal article" date="2015" name="Genome Announc.">
        <title>Expanding the biotechnology potential of lactobacilli through comparative genomics of 213 strains and associated genera.</title>
        <authorList>
            <person name="Sun Z."/>
            <person name="Harris H.M."/>
            <person name="McCann A."/>
            <person name="Guo C."/>
            <person name="Argimon S."/>
            <person name="Zhang W."/>
            <person name="Yang X."/>
            <person name="Jeffery I.B."/>
            <person name="Cooney J.C."/>
            <person name="Kagawa T.F."/>
            <person name="Liu W."/>
            <person name="Song Y."/>
            <person name="Salvetti E."/>
            <person name="Wrobel A."/>
            <person name="Rasinkangas P."/>
            <person name="Parkhill J."/>
            <person name="Rea M.C."/>
            <person name="O'Sullivan O."/>
            <person name="Ritari J."/>
            <person name="Douillard F.P."/>
            <person name="Paul Ross R."/>
            <person name="Yang R."/>
            <person name="Briner A.E."/>
            <person name="Felis G.E."/>
            <person name="de Vos W.M."/>
            <person name="Barrangou R."/>
            <person name="Klaenhammer T.R."/>
            <person name="Caufield P.W."/>
            <person name="Cui Y."/>
            <person name="Zhang H."/>
            <person name="O'Toole P.W."/>
        </authorList>
    </citation>
    <scope>NUCLEOTIDE SEQUENCE [LARGE SCALE GENOMIC DNA]</scope>
    <source>
        <strain evidence="10 11">DSM 20405</strain>
    </source>
</reference>
<evidence type="ECO:0000313" key="10">
    <source>
        <dbReference type="EMBL" id="KRN50103.1"/>
    </source>
</evidence>
<name>A0A0R2HJZ6_9FIRM</name>
<evidence type="ECO:0000259" key="8">
    <source>
        <dbReference type="Pfam" id="PF01545"/>
    </source>
</evidence>
<gene>
    <name evidence="10" type="ORF">IV49_GL000454</name>
</gene>
<dbReference type="Pfam" id="PF01545">
    <property type="entry name" value="Cation_efflux"/>
    <property type="match status" value="1"/>
</dbReference>
<dbReference type="InterPro" id="IPR036837">
    <property type="entry name" value="Cation_efflux_CTD_sf"/>
</dbReference>
<feature type="domain" description="Cation efflux protein cytoplasmic" evidence="9">
    <location>
        <begin position="213"/>
        <end position="275"/>
    </location>
</feature>
<comment type="subcellular location">
    <subcellularLocation>
        <location evidence="1">Membrane</location>
        <topology evidence="1">Multi-pass membrane protein</topology>
    </subcellularLocation>
</comment>
<dbReference type="Gene3D" id="3.30.70.1350">
    <property type="entry name" value="Cation efflux protein, cytoplasmic domain"/>
    <property type="match status" value="1"/>
</dbReference>
<feature type="transmembrane region" description="Helical" evidence="7">
    <location>
        <begin position="110"/>
        <end position="130"/>
    </location>
</feature>
<organism evidence="10 11">
    <name type="scientific">Kandleria vitulina DSM 20405</name>
    <dbReference type="NCBI Taxonomy" id="1410657"/>
    <lineage>
        <taxon>Bacteria</taxon>
        <taxon>Bacillati</taxon>
        <taxon>Bacillota</taxon>
        <taxon>Erysipelotrichia</taxon>
        <taxon>Erysipelotrichales</taxon>
        <taxon>Coprobacillaceae</taxon>
        <taxon>Kandleria</taxon>
    </lineage>
</organism>
<evidence type="ECO:0000259" key="9">
    <source>
        <dbReference type="Pfam" id="PF16916"/>
    </source>
</evidence>
<evidence type="ECO:0000256" key="7">
    <source>
        <dbReference type="SAM" id="Phobius"/>
    </source>
</evidence>
<keyword evidence="4 7" id="KW-0812">Transmembrane</keyword>
<dbReference type="Pfam" id="PF16916">
    <property type="entry name" value="ZT_dimer"/>
    <property type="match status" value="1"/>
</dbReference>
<dbReference type="GO" id="GO:0016020">
    <property type="term" value="C:membrane"/>
    <property type="evidence" value="ECO:0007669"/>
    <property type="project" value="UniProtKB-SubCell"/>
</dbReference>
<evidence type="ECO:0000313" key="11">
    <source>
        <dbReference type="Proteomes" id="UP000051841"/>
    </source>
</evidence>
<dbReference type="InterPro" id="IPR027469">
    <property type="entry name" value="Cation_efflux_TMD_sf"/>
</dbReference>
<feature type="domain" description="Cation efflux protein transmembrane" evidence="8">
    <location>
        <begin position="13"/>
        <end position="205"/>
    </location>
</feature>
<accession>A0A0R2HJZ6</accession>
<feature type="transmembrane region" description="Helical" evidence="7">
    <location>
        <begin position="79"/>
        <end position="98"/>
    </location>
</feature>
<dbReference type="InterPro" id="IPR058533">
    <property type="entry name" value="Cation_efflux_TM"/>
</dbReference>
<dbReference type="AlphaFoldDB" id="A0A0R2HJZ6"/>
<keyword evidence="11" id="KW-1185">Reference proteome</keyword>
<protein>
    <submittedName>
        <fullName evidence="10">Cobalt-zinc-cadmium resistance protein CzcD</fullName>
    </submittedName>
</protein>
<feature type="transmembrane region" description="Helical" evidence="7">
    <location>
        <begin position="164"/>
        <end position="190"/>
    </location>
</feature>
<proteinExistence type="inferred from homology"/>
<dbReference type="PANTHER" id="PTHR43840:SF50">
    <property type="entry name" value="MANGANESE EFFLUX SYSTEM PROTEIN MNES"/>
    <property type="match status" value="1"/>
</dbReference>
<dbReference type="PATRIC" id="fig|1410657.5.peg.482"/>
<dbReference type="InterPro" id="IPR050291">
    <property type="entry name" value="CDF_Transporter"/>
</dbReference>
<evidence type="ECO:0000256" key="5">
    <source>
        <dbReference type="ARBA" id="ARBA00022989"/>
    </source>
</evidence>
<dbReference type="PANTHER" id="PTHR43840">
    <property type="entry name" value="MITOCHONDRIAL METAL TRANSPORTER 1-RELATED"/>
    <property type="match status" value="1"/>
</dbReference>
<dbReference type="FunFam" id="1.20.1510.10:FF:000006">
    <property type="entry name" value="Divalent cation efflux transporter"/>
    <property type="match status" value="1"/>
</dbReference>
<dbReference type="GO" id="GO:0008324">
    <property type="term" value="F:monoatomic cation transmembrane transporter activity"/>
    <property type="evidence" value="ECO:0007669"/>
    <property type="project" value="InterPro"/>
</dbReference>
<dbReference type="InterPro" id="IPR002524">
    <property type="entry name" value="Cation_efflux"/>
</dbReference>
<dbReference type="EMBL" id="JQBL01000014">
    <property type="protein sequence ID" value="KRN50103.1"/>
    <property type="molecule type" value="Genomic_DNA"/>
</dbReference>
<evidence type="ECO:0000256" key="4">
    <source>
        <dbReference type="ARBA" id="ARBA00022692"/>
    </source>
</evidence>
<feature type="transmembrane region" description="Helical" evidence="7">
    <location>
        <begin position="12"/>
        <end position="32"/>
    </location>
</feature>
<dbReference type="Proteomes" id="UP000051841">
    <property type="component" value="Unassembled WGS sequence"/>
</dbReference>
<keyword evidence="3" id="KW-0813">Transport</keyword>